<dbReference type="SUPFAM" id="SSF52218">
    <property type="entry name" value="Flavoproteins"/>
    <property type="match status" value="1"/>
</dbReference>
<dbReference type="Proteomes" id="UP000030103">
    <property type="component" value="Unassembled WGS sequence"/>
</dbReference>
<gene>
    <name evidence="1" type="ORF">HQ47_02455</name>
    <name evidence="2" type="ORF">NCTC11632_01808</name>
</gene>
<accession>A0A0A2EFK1</accession>
<dbReference type="EMBL" id="UGTF01000002">
    <property type="protein sequence ID" value="SUB89683.1"/>
    <property type="molecule type" value="Genomic_DNA"/>
</dbReference>
<dbReference type="Proteomes" id="UP000254156">
    <property type="component" value="Unassembled WGS sequence"/>
</dbReference>
<evidence type="ECO:0000313" key="4">
    <source>
        <dbReference type="Proteomes" id="UP000254156"/>
    </source>
</evidence>
<dbReference type="AlphaFoldDB" id="A0A0A2EFK1"/>
<organism evidence="1 3">
    <name type="scientific">Porphyromonas macacae</name>
    <dbReference type="NCBI Taxonomy" id="28115"/>
    <lineage>
        <taxon>Bacteria</taxon>
        <taxon>Pseudomonadati</taxon>
        <taxon>Bacteroidota</taxon>
        <taxon>Bacteroidia</taxon>
        <taxon>Bacteroidales</taxon>
        <taxon>Porphyromonadaceae</taxon>
        <taxon>Porphyromonas</taxon>
    </lineage>
</organism>
<sequence length="142" mass="16372">MKATIVYYSRRGKTAAFAREMAMYLWTKGVSVSFCSTADFKQEMLHDCDFLLLGCWTSGWFIVNQHPHDRWVEFARQLPSALPGNLLLFSTYKFSTGSLFRRMKKQLDLSAVKQAAILKSKKAYLNDKHKQVLDGFIAHIKK</sequence>
<name>A0A0A2EFK1_9PORP</name>
<keyword evidence="3" id="KW-1185">Reference proteome</keyword>
<dbReference type="EMBL" id="JRFA01000008">
    <property type="protein sequence ID" value="KGN75219.1"/>
    <property type="molecule type" value="Genomic_DNA"/>
</dbReference>
<evidence type="ECO:0000313" key="3">
    <source>
        <dbReference type="Proteomes" id="UP000030103"/>
    </source>
</evidence>
<reference evidence="2 4" key="2">
    <citation type="submission" date="2018-06" db="EMBL/GenBank/DDBJ databases">
        <authorList>
            <consortium name="Pathogen Informatics"/>
            <person name="Doyle S."/>
        </authorList>
    </citation>
    <scope>NUCLEOTIDE SEQUENCE [LARGE SCALE GENOMIC DNA]</scope>
    <source>
        <strain evidence="2 4">NCTC11632</strain>
    </source>
</reference>
<proteinExistence type="predicted"/>
<evidence type="ECO:0000313" key="2">
    <source>
        <dbReference type="EMBL" id="SUB89683.1"/>
    </source>
</evidence>
<dbReference type="InterPro" id="IPR029039">
    <property type="entry name" value="Flavoprotein-like_sf"/>
</dbReference>
<evidence type="ECO:0000313" key="1">
    <source>
        <dbReference type="EMBL" id="KGN75219.1"/>
    </source>
</evidence>
<protein>
    <submittedName>
        <fullName evidence="2">Flavodoxin</fullName>
    </submittedName>
</protein>
<reference evidence="1 3" key="1">
    <citation type="submission" date="2014-09" db="EMBL/GenBank/DDBJ databases">
        <title>Draft Genome Sequence of Porphyromonas macacae COT-192_OH2859.</title>
        <authorList>
            <person name="Wallis C."/>
            <person name="Deusch O."/>
            <person name="O'Flynn C."/>
            <person name="Davis I."/>
            <person name="Horsfall A."/>
            <person name="Kirkwood N."/>
            <person name="Harris S."/>
            <person name="Eisen J.A."/>
            <person name="Coil D.A."/>
            <person name="Darling A.E."/>
            <person name="Jospin G."/>
            <person name="Alexiev A."/>
        </authorList>
    </citation>
    <scope>NUCLEOTIDE SEQUENCE [LARGE SCALE GENOMIC DNA]</scope>
    <source>
        <strain evidence="3">COT-192 OH2859</strain>
        <strain evidence="1">COT-192_OH2859</strain>
    </source>
</reference>
<dbReference type="RefSeq" id="WP_025003657.1">
    <property type="nucleotide sequence ID" value="NZ_JASBZX010000006.1"/>
</dbReference>
<dbReference type="OrthoDB" id="1029284at2"/>
<dbReference type="STRING" id="28115.HQ47_02455"/>
<dbReference type="Gene3D" id="3.40.50.360">
    <property type="match status" value="1"/>
</dbReference>